<organism evidence="10 11">
    <name type="scientific">Planosporangium flavigriseum</name>
    <dbReference type="NCBI Taxonomy" id="373681"/>
    <lineage>
        <taxon>Bacteria</taxon>
        <taxon>Bacillati</taxon>
        <taxon>Actinomycetota</taxon>
        <taxon>Actinomycetes</taxon>
        <taxon>Micromonosporales</taxon>
        <taxon>Micromonosporaceae</taxon>
        <taxon>Planosporangium</taxon>
    </lineage>
</organism>
<evidence type="ECO:0008006" key="12">
    <source>
        <dbReference type="Google" id="ProtNLM"/>
    </source>
</evidence>
<evidence type="ECO:0000256" key="6">
    <source>
        <dbReference type="ARBA" id="ARBA00023136"/>
    </source>
</evidence>
<proteinExistence type="inferred from homology"/>
<protein>
    <recommendedName>
        <fullName evidence="12">Alpha-1,6-mannosyltransferase</fullName>
    </recommendedName>
</protein>
<feature type="region of interest" description="Disordered" evidence="8">
    <location>
        <begin position="471"/>
        <end position="503"/>
    </location>
</feature>
<feature type="transmembrane region" description="Helical" evidence="9">
    <location>
        <begin position="350"/>
        <end position="368"/>
    </location>
</feature>
<feature type="transmembrane region" description="Helical" evidence="9">
    <location>
        <begin position="282"/>
        <end position="308"/>
    </location>
</feature>
<feature type="transmembrane region" description="Helical" evidence="9">
    <location>
        <begin position="12"/>
        <end position="28"/>
    </location>
</feature>
<comment type="subcellular location">
    <subcellularLocation>
        <location evidence="1">Membrane</location>
        <topology evidence="1">Multi-pass membrane protein</topology>
    </subcellularLocation>
</comment>
<sequence>MSGLDRLRVSRYLGLLGAVVVAAAAYLGGALPGSDLRANIARILAAPAGPWCLAAWVVGTAVMVAAWLLARRAGPLTTRWVLTTVAIWALPLVLAPPLGSRDVYAYACQGAVYAGGLNPYQNGAEVLPCPWLDTMSYVWRDTPAPYGPGYLAIASGAVGVADGRLWVVITLLRLAAVAGVVLTAVYLPRLARACGVDEARATWLGLASPVVGVHLVAGSHNDALMVGLCLAGLYLAVRRRPVASGALLGLALAVKATAGVALPFAVLAVVRPDRSLRRLVAGAAWVALGCAVTYGAIALATGLSFGWLAGLHYSGRTIQWTSLPTAVGMAIGYIGRAFGATHLMHHAVNAARSVGMAVMAVVLVVLWWRARGRDARQTILYAGLALVAATAFAPVFHPWYLLLPLTVLAAAGVQERWPIVVATAVAFLALPDGYSLSRPTQVPGSLAVLIAVIAAAVWCARQYLPRRQPVPVGSPVPDASPTSGAPVEARQPSPGDLKPLDRL</sequence>
<evidence type="ECO:0000313" key="10">
    <source>
        <dbReference type="EMBL" id="GIG76273.1"/>
    </source>
</evidence>
<keyword evidence="5 9" id="KW-1133">Transmembrane helix</keyword>
<feature type="transmembrane region" description="Helical" evidence="9">
    <location>
        <begin position="165"/>
        <end position="187"/>
    </location>
</feature>
<dbReference type="InterPro" id="IPR049829">
    <property type="entry name" value="MptA/B-like"/>
</dbReference>
<evidence type="ECO:0000256" key="2">
    <source>
        <dbReference type="ARBA" id="ARBA00022676"/>
    </source>
</evidence>
<feature type="transmembrane region" description="Helical" evidence="9">
    <location>
        <begin position="48"/>
        <end position="69"/>
    </location>
</feature>
<keyword evidence="2" id="KW-0328">Glycosyltransferase</keyword>
<dbReference type="NCBIfam" id="NF038066">
    <property type="entry name" value="MptB"/>
    <property type="match status" value="1"/>
</dbReference>
<gene>
    <name evidence="10" type="ORF">Pfl04_46770</name>
</gene>
<evidence type="ECO:0000256" key="1">
    <source>
        <dbReference type="ARBA" id="ARBA00004141"/>
    </source>
</evidence>
<evidence type="ECO:0000256" key="4">
    <source>
        <dbReference type="ARBA" id="ARBA00022692"/>
    </source>
</evidence>
<dbReference type="Proteomes" id="UP000653674">
    <property type="component" value="Unassembled WGS sequence"/>
</dbReference>
<evidence type="ECO:0000256" key="5">
    <source>
        <dbReference type="ARBA" id="ARBA00022989"/>
    </source>
</evidence>
<feature type="transmembrane region" description="Helical" evidence="9">
    <location>
        <begin position="246"/>
        <end position="270"/>
    </location>
</feature>
<keyword evidence="6 9" id="KW-0472">Membrane</keyword>
<evidence type="ECO:0000256" key="7">
    <source>
        <dbReference type="ARBA" id="ARBA00043987"/>
    </source>
</evidence>
<feature type="transmembrane region" description="Helical" evidence="9">
    <location>
        <begin position="76"/>
        <end position="94"/>
    </location>
</feature>
<feature type="transmembrane region" description="Helical" evidence="9">
    <location>
        <begin position="320"/>
        <end position="338"/>
    </location>
</feature>
<dbReference type="EMBL" id="BONU01000049">
    <property type="protein sequence ID" value="GIG76273.1"/>
    <property type="molecule type" value="Genomic_DNA"/>
</dbReference>
<evidence type="ECO:0000256" key="3">
    <source>
        <dbReference type="ARBA" id="ARBA00022679"/>
    </source>
</evidence>
<name>A0A8J3LTF5_9ACTN</name>
<evidence type="ECO:0000256" key="8">
    <source>
        <dbReference type="SAM" id="MobiDB-lite"/>
    </source>
</evidence>
<keyword evidence="11" id="KW-1185">Reference proteome</keyword>
<keyword evidence="4 9" id="KW-0812">Transmembrane</keyword>
<dbReference type="Pfam" id="PF26314">
    <property type="entry name" value="MptA_B_family"/>
    <property type="match status" value="1"/>
</dbReference>
<comment type="similarity">
    <text evidence="7">Belongs to the MptA/B family.</text>
</comment>
<evidence type="ECO:0000256" key="9">
    <source>
        <dbReference type="SAM" id="Phobius"/>
    </source>
</evidence>
<keyword evidence="3" id="KW-0808">Transferase</keyword>
<comment type="caution">
    <text evidence="10">The sequence shown here is derived from an EMBL/GenBank/DDBJ whole genome shotgun (WGS) entry which is preliminary data.</text>
</comment>
<feature type="transmembrane region" description="Helical" evidence="9">
    <location>
        <begin position="380"/>
        <end position="397"/>
    </location>
</feature>
<dbReference type="GO" id="GO:0005886">
    <property type="term" value="C:plasma membrane"/>
    <property type="evidence" value="ECO:0007669"/>
    <property type="project" value="UniProtKB-SubCell"/>
</dbReference>
<reference evidence="10" key="1">
    <citation type="submission" date="2021-01" db="EMBL/GenBank/DDBJ databases">
        <title>Whole genome shotgun sequence of Planosporangium flavigriseum NBRC 105377.</title>
        <authorList>
            <person name="Komaki H."/>
            <person name="Tamura T."/>
        </authorList>
    </citation>
    <scope>NUCLEOTIDE SEQUENCE</scope>
    <source>
        <strain evidence="10">NBRC 105377</strain>
    </source>
</reference>
<feature type="transmembrane region" description="Helical" evidence="9">
    <location>
        <begin position="446"/>
        <end position="464"/>
    </location>
</feature>
<dbReference type="GO" id="GO:0016758">
    <property type="term" value="F:hexosyltransferase activity"/>
    <property type="evidence" value="ECO:0007669"/>
    <property type="project" value="InterPro"/>
</dbReference>
<dbReference type="AlphaFoldDB" id="A0A8J3LTF5"/>
<evidence type="ECO:0000313" key="11">
    <source>
        <dbReference type="Proteomes" id="UP000653674"/>
    </source>
</evidence>
<accession>A0A8J3LTF5</accession>